<dbReference type="PROSITE" id="PS00352">
    <property type="entry name" value="CSD_1"/>
    <property type="match status" value="1"/>
</dbReference>
<name>A0A494WGB9_CLOS5</name>
<keyword evidence="3" id="KW-0805">Transcription regulation</keyword>
<dbReference type="FunFam" id="2.40.50.140:FF:000006">
    <property type="entry name" value="Cold shock protein CspC"/>
    <property type="match status" value="1"/>
</dbReference>
<dbReference type="InterPro" id="IPR019844">
    <property type="entry name" value="CSD_CS"/>
</dbReference>
<dbReference type="InterPro" id="IPR012340">
    <property type="entry name" value="NA-bd_OB-fold"/>
</dbReference>
<proteinExistence type="predicted"/>
<dbReference type="GO" id="GO:0005737">
    <property type="term" value="C:cytoplasm"/>
    <property type="evidence" value="ECO:0007669"/>
    <property type="project" value="UniProtKB-SubCell"/>
</dbReference>
<dbReference type="PROSITE" id="PS51857">
    <property type="entry name" value="CSD_2"/>
    <property type="match status" value="1"/>
</dbReference>
<dbReference type="PIRSF" id="PIRSF002599">
    <property type="entry name" value="Cold_shock_A"/>
    <property type="match status" value="1"/>
</dbReference>
<dbReference type="RefSeq" id="WP_009248848.1">
    <property type="nucleotide sequence ID" value="NZ_CP036170.1"/>
</dbReference>
<dbReference type="KEGG" id="csci:HDCHBGLK_00375"/>
<evidence type="ECO:0000256" key="1">
    <source>
        <dbReference type="ARBA" id="ARBA00004496"/>
    </source>
</evidence>
<dbReference type="PRINTS" id="PR00050">
    <property type="entry name" value="COLDSHOCK"/>
</dbReference>
<evidence type="ECO:0000256" key="6">
    <source>
        <dbReference type="ARBA" id="ARBA00023163"/>
    </source>
</evidence>
<dbReference type="Gene3D" id="2.40.50.140">
    <property type="entry name" value="Nucleic acid-binding proteins"/>
    <property type="match status" value="1"/>
</dbReference>
<dbReference type="AlphaFoldDB" id="A0A494WGB9"/>
<gene>
    <name evidence="9" type="primary">csp_1</name>
    <name evidence="10" type="synonym">csp_2</name>
    <name evidence="9" type="ORF">HDCHBGLK_00375</name>
    <name evidence="10" type="ORF">HDCHBGLK_02450</name>
</gene>
<keyword evidence="4" id="KW-0238">DNA-binding</keyword>
<dbReference type="InterPro" id="IPR012156">
    <property type="entry name" value="Cold_shock_CspA"/>
</dbReference>
<dbReference type="OrthoDB" id="9805039at2"/>
<dbReference type="SUPFAM" id="SSF50249">
    <property type="entry name" value="Nucleic acid-binding proteins"/>
    <property type="match status" value="1"/>
</dbReference>
<dbReference type="GO" id="GO:0051252">
    <property type="term" value="P:regulation of RNA metabolic process"/>
    <property type="evidence" value="ECO:0007669"/>
    <property type="project" value="UniProtKB-ARBA"/>
</dbReference>
<dbReference type="EMBL" id="CP036170">
    <property type="protein sequence ID" value="QBF75041.1"/>
    <property type="molecule type" value="Genomic_DNA"/>
</dbReference>
<evidence type="ECO:0000256" key="5">
    <source>
        <dbReference type="ARBA" id="ARBA00023159"/>
    </source>
</evidence>
<dbReference type="EMBL" id="CP036170">
    <property type="protein sequence ID" value="QBF73027.1"/>
    <property type="molecule type" value="Genomic_DNA"/>
</dbReference>
<dbReference type="PANTHER" id="PTHR46565:SF20">
    <property type="entry name" value="COLD SHOCK DOMAIN-CONTAINING PROTEIN 4"/>
    <property type="match status" value="1"/>
</dbReference>
<accession>A0A494WGB9</accession>
<organism evidence="9 11">
    <name type="scientific">Clostridium scindens (strain ATCC 35704 / DSM 5676 / VPI 13733 / 19)</name>
    <dbReference type="NCBI Taxonomy" id="411468"/>
    <lineage>
        <taxon>Bacteria</taxon>
        <taxon>Bacillati</taxon>
        <taxon>Bacillota</taxon>
        <taxon>Clostridia</taxon>
        <taxon>Lachnospirales</taxon>
        <taxon>Lachnospiraceae</taxon>
    </lineage>
</organism>
<dbReference type="SMART" id="SM00357">
    <property type="entry name" value="CSP"/>
    <property type="match status" value="1"/>
</dbReference>
<sequence length="69" mass="7624">MNNGTVKWFNSEKGYGFITGEDGKDVFVHFSAIMCDGFKTLEEGQAVTFDVEADPKDSRKLKAVNVCTV</sequence>
<keyword evidence="2" id="KW-0963">Cytoplasm</keyword>
<dbReference type="PANTHER" id="PTHR46565">
    <property type="entry name" value="COLD SHOCK DOMAIN PROTEIN 2"/>
    <property type="match status" value="1"/>
</dbReference>
<evidence type="ECO:0000313" key="9">
    <source>
        <dbReference type="EMBL" id="QBF73027.1"/>
    </source>
</evidence>
<evidence type="ECO:0000256" key="3">
    <source>
        <dbReference type="ARBA" id="ARBA00023015"/>
    </source>
</evidence>
<keyword evidence="5" id="KW-0010">Activator</keyword>
<evidence type="ECO:0000313" key="10">
    <source>
        <dbReference type="EMBL" id="QBF75041.1"/>
    </source>
</evidence>
<dbReference type="Proteomes" id="UP000289664">
    <property type="component" value="Chromosome"/>
</dbReference>
<reference evidence="9 11" key="1">
    <citation type="journal article" date="2019" name="Appl. Environ. Microbiol.">
        <title>Clostridium scindens ATCC 35704: integration of nutritional requirements, the complete genome sequence, and global transcriptional responses to bile acids.</title>
        <authorList>
            <person name="Devendran S."/>
            <person name="Shrestha R."/>
            <person name="Alves J.M.P."/>
            <person name="Wolf P.G."/>
            <person name="Ly L."/>
            <person name="Hernandez A.G."/>
            <person name="Mendez-Garcia C."/>
            <person name="Inboden A."/>
            <person name="Wiley J."/>
            <person name="Paul O."/>
            <person name="Allen A."/>
            <person name="Springer E."/>
            <person name="Wright C.L."/>
            <person name="Fields C.J."/>
            <person name="Daniel S.L."/>
            <person name="Ridlon J.M."/>
        </authorList>
    </citation>
    <scope>NUCLEOTIDE SEQUENCE [LARGE SCALE GENOMIC DNA]</scope>
    <source>
        <strain evidence="9 11">ATCC 35704</strain>
    </source>
</reference>
<dbReference type="CDD" id="cd04458">
    <property type="entry name" value="CSP_CDS"/>
    <property type="match status" value="1"/>
</dbReference>
<feature type="domain" description="CSD" evidence="8">
    <location>
        <begin position="1"/>
        <end position="68"/>
    </location>
</feature>
<evidence type="ECO:0000259" key="8">
    <source>
        <dbReference type="PROSITE" id="PS51857"/>
    </source>
</evidence>
<dbReference type="GO" id="GO:0003677">
    <property type="term" value="F:DNA binding"/>
    <property type="evidence" value="ECO:0007669"/>
    <property type="project" value="UniProtKB-KW"/>
</dbReference>
<keyword evidence="6" id="KW-0804">Transcription</keyword>
<evidence type="ECO:0000256" key="2">
    <source>
        <dbReference type="ARBA" id="ARBA00022490"/>
    </source>
</evidence>
<dbReference type="GeneID" id="62696647"/>
<evidence type="ECO:0000313" key="11">
    <source>
        <dbReference type="Proteomes" id="UP000289664"/>
    </source>
</evidence>
<dbReference type="GO" id="GO:0010468">
    <property type="term" value="P:regulation of gene expression"/>
    <property type="evidence" value="ECO:0007669"/>
    <property type="project" value="UniProtKB-ARBA"/>
</dbReference>
<evidence type="ECO:0000256" key="4">
    <source>
        <dbReference type="ARBA" id="ARBA00023125"/>
    </source>
</evidence>
<evidence type="ECO:0000256" key="7">
    <source>
        <dbReference type="RuleBase" id="RU000408"/>
    </source>
</evidence>
<dbReference type="Pfam" id="PF00313">
    <property type="entry name" value="CSD"/>
    <property type="match status" value="1"/>
</dbReference>
<protein>
    <submittedName>
        <fullName evidence="9">Cold shock protein 1</fullName>
    </submittedName>
</protein>
<keyword evidence="11" id="KW-1185">Reference proteome</keyword>
<comment type="subcellular location">
    <subcellularLocation>
        <location evidence="1 7">Cytoplasm</location>
    </subcellularLocation>
</comment>
<dbReference type="InterPro" id="IPR002059">
    <property type="entry name" value="CSP_DNA-bd"/>
</dbReference>
<dbReference type="InterPro" id="IPR011129">
    <property type="entry name" value="CSD"/>
</dbReference>
<dbReference type="KEGG" id="csci:HDCHBGLK_02450"/>